<evidence type="ECO:0000256" key="1">
    <source>
        <dbReference type="ARBA" id="ARBA00022679"/>
    </source>
</evidence>
<gene>
    <name evidence="3" type="ORF">METZ01_LOCUS9642</name>
</gene>
<sequence length="173" mass="18503">MAVPAALAFAQPEFMTPVLLLTLVGIAIATDFGDGIVARRRATASPRGQLFDHTTDFLFVTSGLAGATIAGQVTVVLPIVIAVAFSQYVLDSYFLHRKKQLHMSFLGRWNGMLYFVPLVLIAVSRLDWAAGVAEIFSTVTEMLSYLLVLSTLASIVDRAIAPGAGAYRPAGTN</sequence>
<evidence type="ECO:0000256" key="2">
    <source>
        <dbReference type="SAM" id="Phobius"/>
    </source>
</evidence>
<dbReference type="InterPro" id="IPR043130">
    <property type="entry name" value="CDP-OH_PTrfase_TM_dom"/>
</dbReference>
<feature type="transmembrane region" description="Helical" evidence="2">
    <location>
        <begin position="57"/>
        <end position="90"/>
    </location>
</feature>
<name>A0A381NSG1_9ZZZZ</name>
<dbReference type="InterPro" id="IPR000462">
    <property type="entry name" value="CDP-OH_P_trans"/>
</dbReference>
<organism evidence="3">
    <name type="scientific">marine metagenome</name>
    <dbReference type="NCBI Taxonomy" id="408172"/>
    <lineage>
        <taxon>unclassified sequences</taxon>
        <taxon>metagenomes</taxon>
        <taxon>ecological metagenomes</taxon>
    </lineage>
</organism>
<dbReference type="EMBL" id="UINC01000523">
    <property type="protein sequence ID" value="SUZ56788.1"/>
    <property type="molecule type" value="Genomic_DNA"/>
</dbReference>
<dbReference type="GO" id="GO:0016020">
    <property type="term" value="C:membrane"/>
    <property type="evidence" value="ECO:0007669"/>
    <property type="project" value="InterPro"/>
</dbReference>
<dbReference type="Gene3D" id="1.20.120.1760">
    <property type="match status" value="1"/>
</dbReference>
<keyword evidence="2" id="KW-0812">Transmembrane</keyword>
<accession>A0A381NSG1</accession>
<dbReference type="GO" id="GO:0016780">
    <property type="term" value="F:phosphotransferase activity, for other substituted phosphate groups"/>
    <property type="evidence" value="ECO:0007669"/>
    <property type="project" value="InterPro"/>
</dbReference>
<keyword evidence="1" id="KW-0808">Transferase</keyword>
<reference evidence="3" key="1">
    <citation type="submission" date="2018-05" db="EMBL/GenBank/DDBJ databases">
        <authorList>
            <person name="Lanie J.A."/>
            <person name="Ng W.-L."/>
            <person name="Kazmierczak K.M."/>
            <person name="Andrzejewski T.M."/>
            <person name="Davidsen T.M."/>
            <person name="Wayne K.J."/>
            <person name="Tettelin H."/>
            <person name="Glass J.I."/>
            <person name="Rusch D."/>
            <person name="Podicherti R."/>
            <person name="Tsui H.-C.T."/>
            <person name="Winkler M.E."/>
        </authorList>
    </citation>
    <scope>NUCLEOTIDE SEQUENCE</scope>
</reference>
<dbReference type="InterPro" id="IPR048254">
    <property type="entry name" value="CDP_ALCOHOL_P_TRANSF_CS"/>
</dbReference>
<feature type="transmembrane region" description="Helical" evidence="2">
    <location>
        <begin position="111"/>
        <end position="130"/>
    </location>
</feature>
<feature type="transmembrane region" description="Helical" evidence="2">
    <location>
        <begin position="142"/>
        <end position="160"/>
    </location>
</feature>
<dbReference type="Pfam" id="PF01066">
    <property type="entry name" value="CDP-OH_P_transf"/>
    <property type="match status" value="1"/>
</dbReference>
<dbReference type="AlphaFoldDB" id="A0A381NSG1"/>
<dbReference type="GO" id="GO:0008654">
    <property type="term" value="P:phospholipid biosynthetic process"/>
    <property type="evidence" value="ECO:0007669"/>
    <property type="project" value="InterPro"/>
</dbReference>
<evidence type="ECO:0008006" key="4">
    <source>
        <dbReference type="Google" id="ProtNLM"/>
    </source>
</evidence>
<dbReference type="PROSITE" id="PS00379">
    <property type="entry name" value="CDP_ALCOHOL_P_TRANSF"/>
    <property type="match status" value="1"/>
</dbReference>
<keyword evidence="2" id="KW-0472">Membrane</keyword>
<proteinExistence type="predicted"/>
<keyword evidence="2" id="KW-1133">Transmembrane helix</keyword>
<evidence type="ECO:0000313" key="3">
    <source>
        <dbReference type="EMBL" id="SUZ56788.1"/>
    </source>
</evidence>
<protein>
    <recommendedName>
        <fullName evidence="4">CDP-alcohol phosphatidyltransferase C-terminal domain-containing protein</fullName>
    </recommendedName>
</protein>